<organism evidence="7 8">
    <name type="scientific">Ramazzottius varieornatus</name>
    <name type="common">Water bear</name>
    <name type="synonym">Tardigrade</name>
    <dbReference type="NCBI Taxonomy" id="947166"/>
    <lineage>
        <taxon>Eukaryota</taxon>
        <taxon>Metazoa</taxon>
        <taxon>Ecdysozoa</taxon>
        <taxon>Tardigrada</taxon>
        <taxon>Eutardigrada</taxon>
        <taxon>Parachela</taxon>
        <taxon>Hypsibioidea</taxon>
        <taxon>Ramazzottiidae</taxon>
        <taxon>Ramazzottius</taxon>
    </lineage>
</organism>
<reference evidence="7 8" key="1">
    <citation type="journal article" date="2016" name="Nat. Commun.">
        <title>Extremotolerant tardigrade genome and improved radiotolerance of human cultured cells by tardigrade-unique protein.</title>
        <authorList>
            <person name="Hashimoto T."/>
            <person name="Horikawa D.D."/>
            <person name="Saito Y."/>
            <person name="Kuwahara H."/>
            <person name="Kozuka-Hata H."/>
            <person name="Shin-I T."/>
            <person name="Minakuchi Y."/>
            <person name="Ohishi K."/>
            <person name="Motoyama A."/>
            <person name="Aizu T."/>
            <person name="Enomoto A."/>
            <person name="Kondo K."/>
            <person name="Tanaka S."/>
            <person name="Hara Y."/>
            <person name="Koshikawa S."/>
            <person name="Sagara H."/>
            <person name="Miura T."/>
            <person name="Yokobori S."/>
            <person name="Miyagawa K."/>
            <person name="Suzuki Y."/>
            <person name="Kubo T."/>
            <person name="Oyama M."/>
            <person name="Kohara Y."/>
            <person name="Fujiyama A."/>
            <person name="Arakawa K."/>
            <person name="Katayama T."/>
            <person name="Toyoda A."/>
            <person name="Kunieda T."/>
        </authorList>
    </citation>
    <scope>NUCLEOTIDE SEQUENCE [LARGE SCALE GENOMIC DNA]</scope>
    <source>
        <strain evidence="7 8">YOKOZUNA-1</strain>
    </source>
</reference>
<dbReference type="PANTHER" id="PTHR23426">
    <property type="entry name" value="FERREDOXIN/ADRENODOXIN"/>
    <property type="match status" value="1"/>
</dbReference>
<dbReference type="GO" id="GO:0140647">
    <property type="term" value="P:P450-containing electron transport chain"/>
    <property type="evidence" value="ECO:0007669"/>
    <property type="project" value="InterPro"/>
</dbReference>
<proteinExistence type="predicted"/>
<dbReference type="PROSITE" id="PS51085">
    <property type="entry name" value="2FE2S_FER_2"/>
    <property type="match status" value="1"/>
</dbReference>
<evidence type="ECO:0000256" key="2">
    <source>
        <dbReference type="ARBA" id="ARBA00022723"/>
    </source>
</evidence>
<dbReference type="EMBL" id="BDGG01000012">
    <property type="protein sequence ID" value="GAV05226.1"/>
    <property type="molecule type" value="Genomic_DNA"/>
</dbReference>
<keyword evidence="4" id="KW-0411">Iron-sulfur</keyword>
<dbReference type="GO" id="GO:0046872">
    <property type="term" value="F:metal ion binding"/>
    <property type="evidence" value="ECO:0007669"/>
    <property type="project" value="UniProtKB-KW"/>
</dbReference>
<evidence type="ECO:0000256" key="5">
    <source>
        <dbReference type="ARBA" id="ARBA00034078"/>
    </source>
</evidence>
<dbReference type="GO" id="GO:0051537">
    <property type="term" value="F:2 iron, 2 sulfur cluster binding"/>
    <property type="evidence" value="ECO:0007669"/>
    <property type="project" value="UniProtKB-KW"/>
</dbReference>
<dbReference type="PROSITE" id="PS00814">
    <property type="entry name" value="ADX"/>
    <property type="match status" value="1"/>
</dbReference>
<dbReference type="InterPro" id="IPR036010">
    <property type="entry name" value="2Fe-2S_ferredoxin-like_sf"/>
</dbReference>
<comment type="caution">
    <text evidence="7">The sequence shown here is derived from an EMBL/GenBank/DDBJ whole genome shotgun (WGS) entry which is preliminary data.</text>
</comment>
<keyword evidence="2" id="KW-0479">Metal-binding</keyword>
<dbReference type="GO" id="GO:0009055">
    <property type="term" value="F:electron transfer activity"/>
    <property type="evidence" value="ECO:0007669"/>
    <property type="project" value="TreeGrafter"/>
</dbReference>
<dbReference type="Gene3D" id="3.10.20.30">
    <property type="match status" value="1"/>
</dbReference>
<dbReference type="CDD" id="cd00207">
    <property type="entry name" value="fer2"/>
    <property type="match status" value="1"/>
</dbReference>
<dbReference type="Proteomes" id="UP000186922">
    <property type="component" value="Unassembled WGS sequence"/>
</dbReference>
<feature type="domain" description="2Fe-2S ferredoxin-type" evidence="6">
    <location>
        <begin position="61"/>
        <end position="165"/>
    </location>
</feature>
<evidence type="ECO:0000256" key="4">
    <source>
        <dbReference type="ARBA" id="ARBA00023014"/>
    </source>
</evidence>
<dbReference type="PRINTS" id="PR00355">
    <property type="entry name" value="ADRENODOXIN"/>
</dbReference>
<dbReference type="AlphaFoldDB" id="A0A1D1VWC5"/>
<evidence type="ECO:0000256" key="3">
    <source>
        <dbReference type="ARBA" id="ARBA00023004"/>
    </source>
</evidence>
<evidence type="ECO:0000313" key="8">
    <source>
        <dbReference type="Proteomes" id="UP000186922"/>
    </source>
</evidence>
<comment type="cofactor">
    <cofactor evidence="5">
        <name>[2Fe-2S] cluster</name>
        <dbReference type="ChEBI" id="CHEBI:190135"/>
    </cofactor>
</comment>
<evidence type="ECO:0000259" key="6">
    <source>
        <dbReference type="PROSITE" id="PS51085"/>
    </source>
</evidence>
<sequence>MFRLMRSVNTAIRWLSTDELLSVQSSHLVQRVSFADPGTTVVRSVVSVASAAPTVAGANDLKVKFLRDGKEYMAYGKKGDTLLDMIINNELDFDGFGACEGTLACSTCHVVLKKDVFDKLPNKACDEELDMLDLAYGLTDTSRLGCQIEMTEELDGIEVEVPASTFDAR</sequence>
<dbReference type="GO" id="GO:0005739">
    <property type="term" value="C:mitochondrion"/>
    <property type="evidence" value="ECO:0007669"/>
    <property type="project" value="TreeGrafter"/>
</dbReference>
<dbReference type="InterPro" id="IPR001055">
    <property type="entry name" value="Adrenodoxin-like"/>
</dbReference>
<dbReference type="OrthoDB" id="268593at2759"/>
<evidence type="ECO:0000313" key="7">
    <source>
        <dbReference type="EMBL" id="GAV05226.1"/>
    </source>
</evidence>
<dbReference type="Pfam" id="PF00111">
    <property type="entry name" value="Fer2"/>
    <property type="match status" value="1"/>
</dbReference>
<dbReference type="PANTHER" id="PTHR23426:SF76">
    <property type="entry name" value="ADRENODOXIN-LIKE PROTEIN 2, MITOCHONDRIAL"/>
    <property type="match status" value="1"/>
</dbReference>
<dbReference type="InterPro" id="IPR018298">
    <property type="entry name" value="Adrenodoxin_Fe-S_BS"/>
</dbReference>
<dbReference type="InterPro" id="IPR001041">
    <property type="entry name" value="2Fe-2S_ferredoxin-type"/>
</dbReference>
<protein>
    <recommendedName>
        <fullName evidence="6">2Fe-2S ferredoxin-type domain-containing protein</fullName>
    </recommendedName>
</protein>
<dbReference type="SUPFAM" id="SSF54292">
    <property type="entry name" value="2Fe-2S ferredoxin-like"/>
    <property type="match status" value="1"/>
</dbReference>
<keyword evidence="1" id="KW-0001">2Fe-2S</keyword>
<evidence type="ECO:0000256" key="1">
    <source>
        <dbReference type="ARBA" id="ARBA00022714"/>
    </source>
</evidence>
<dbReference type="STRING" id="947166.A0A1D1VWC5"/>
<name>A0A1D1VWC5_RAMVA</name>
<keyword evidence="8" id="KW-1185">Reference proteome</keyword>
<keyword evidence="3" id="KW-0408">Iron</keyword>
<dbReference type="InterPro" id="IPR012675">
    <property type="entry name" value="Beta-grasp_dom_sf"/>
</dbReference>
<accession>A0A1D1VWC5</accession>
<gene>
    <name evidence="7" type="primary">RvY_15392-1</name>
    <name evidence="7" type="synonym">RvY_15392.1</name>
    <name evidence="7" type="ORF">RvY_15392</name>
</gene>